<accession>A0ABV0U6L0</accession>
<dbReference type="Proteomes" id="UP001482620">
    <property type="component" value="Unassembled WGS sequence"/>
</dbReference>
<gene>
    <name evidence="1" type="ORF">ILYODFUR_017907</name>
</gene>
<protein>
    <submittedName>
        <fullName evidence="1">Uncharacterized protein</fullName>
    </submittedName>
</protein>
<evidence type="ECO:0000313" key="1">
    <source>
        <dbReference type="EMBL" id="MEQ2240706.1"/>
    </source>
</evidence>
<evidence type="ECO:0000313" key="2">
    <source>
        <dbReference type="Proteomes" id="UP001482620"/>
    </source>
</evidence>
<comment type="caution">
    <text evidence="1">The sequence shown here is derived from an EMBL/GenBank/DDBJ whole genome shotgun (WGS) entry which is preliminary data.</text>
</comment>
<name>A0ABV0U6L0_9TELE</name>
<keyword evidence="2" id="KW-1185">Reference proteome</keyword>
<sequence>MCKTLTFISDFKIRILTSEPQIESENVLNIPATLIYGDQFSIQKLVSNMASNNDPDRLSASQLSSRNPVWDIKIVRNTLGLHLPATFPAVPLRQFITVSSLLHDGLLPAAEGLQRSSKPIRNTQYDADNNSGSRRCPCCQSF</sequence>
<organism evidence="1 2">
    <name type="scientific">Ilyodon furcidens</name>
    <name type="common">goldbreast splitfin</name>
    <dbReference type="NCBI Taxonomy" id="33524"/>
    <lineage>
        <taxon>Eukaryota</taxon>
        <taxon>Metazoa</taxon>
        <taxon>Chordata</taxon>
        <taxon>Craniata</taxon>
        <taxon>Vertebrata</taxon>
        <taxon>Euteleostomi</taxon>
        <taxon>Actinopterygii</taxon>
        <taxon>Neopterygii</taxon>
        <taxon>Teleostei</taxon>
        <taxon>Neoteleostei</taxon>
        <taxon>Acanthomorphata</taxon>
        <taxon>Ovalentaria</taxon>
        <taxon>Atherinomorphae</taxon>
        <taxon>Cyprinodontiformes</taxon>
        <taxon>Goodeidae</taxon>
        <taxon>Ilyodon</taxon>
    </lineage>
</organism>
<proteinExistence type="predicted"/>
<reference evidence="1 2" key="1">
    <citation type="submission" date="2021-06" db="EMBL/GenBank/DDBJ databases">
        <authorList>
            <person name="Palmer J.M."/>
        </authorList>
    </citation>
    <scope>NUCLEOTIDE SEQUENCE [LARGE SCALE GENOMIC DNA]</scope>
    <source>
        <strain evidence="2">if_2019</strain>
        <tissue evidence="1">Muscle</tissue>
    </source>
</reference>
<dbReference type="EMBL" id="JAHRIQ010059639">
    <property type="protein sequence ID" value="MEQ2240706.1"/>
    <property type="molecule type" value="Genomic_DNA"/>
</dbReference>